<keyword evidence="2" id="KW-1185">Reference proteome</keyword>
<organism evidence="1 2">
    <name type="scientific">Sphingobacterium bambusae</name>
    <dbReference type="NCBI Taxonomy" id="662858"/>
    <lineage>
        <taxon>Bacteria</taxon>
        <taxon>Pseudomonadati</taxon>
        <taxon>Bacteroidota</taxon>
        <taxon>Sphingobacteriia</taxon>
        <taxon>Sphingobacteriales</taxon>
        <taxon>Sphingobacteriaceae</taxon>
        <taxon>Sphingobacterium</taxon>
    </lineage>
</organism>
<proteinExistence type="predicted"/>
<evidence type="ECO:0000313" key="2">
    <source>
        <dbReference type="Proteomes" id="UP001597525"/>
    </source>
</evidence>
<dbReference type="RefSeq" id="WP_320184297.1">
    <property type="nucleotide sequence ID" value="NZ_CP138332.1"/>
</dbReference>
<protein>
    <submittedName>
        <fullName evidence="1">Uncharacterized protein</fullName>
    </submittedName>
</protein>
<name>A0ABW6BD79_9SPHI</name>
<gene>
    <name evidence="1" type="ORF">ACFS7Y_03900</name>
</gene>
<reference evidence="2" key="1">
    <citation type="journal article" date="2019" name="Int. J. Syst. Evol. Microbiol.">
        <title>The Global Catalogue of Microorganisms (GCM) 10K type strain sequencing project: providing services to taxonomists for standard genome sequencing and annotation.</title>
        <authorList>
            <consortium name="The Broad Institute Genomics Platform"/>
            <consortium name="The Broad Institute Genome Sequencing Center for Infectious Disease"/>
            <person name="Wu L."/>
            <person name="Ma J."/>
        </authorList>
    </citation>
    <scope>NUCLEOTIDE SEQUENCE [LARGE SCALE GENOMIC DNA]</scope>
    <source>
        <strain evidence="2">KCTC 22814</strain>
    </source>
</reference>
<comment type="caution">
    <text evidence="1">The sequence shown here is derived from an EMBL/GenBank/DDBJ whole genome shotgun (WGS) entry which is preliminary data.</text>
</comment>
<dbReference type="EMBL" id="JBHUPB010000003">
    <property type="protein sequence ID" value="MFD2966513.1"/>
    <property type="molecule type" value="Genomic_DNA"/>
</dbReference>
<sequence>MKIINTNILINPSIAGSPLFSELSAEYFDHYILIDSDLDFADSLAFLLETACKTVQIVDRLESLERLFVMNTQLVRYAVSVTCYGDKQLKGI</sequence>
<dbReference type="Proteomes" id="UP001597525">
    <property type="component" value="Unassembled WGS sequence"/>
</dbReference>
<accession>A0ABW6BD79</accession>
<evidence type="ECO:0000313" key="1">
    <source>
        <dbReference type="EMBL" id="MFD2966513.1"/>
    </source>
</evidence>